<protein>
    <recommendedName>
        <fullName evidence="3">Glycosyltransferase 2-like domain-containing protein</fullName>
    </recommendedName>
</protein>
<reference evidence="1 2" key="1">
    <citation type="submission" date="2023-08" db="EMBL/GenBank/DDBJ databases">
        <title>New molecular markers tilS and rpoB for phylogenetic and monitoring studies of the genus Thiothrix biodiversity.</title>
        <authorList>
            <person name="Ravin N.V."/>
            <person name="Smolyakov D."/>
            <person name="Markov N.D."/>
            <person name="Beletsky A.V."/>
            <person name="Mardanov A.V."/>
            <person name="Rudenko T.S."/>
            <person name="Grabovich M.Y."/>
        </authorList>
    </citation>
    <scope>NUCLEOTIDE SEQUENCE [LARGE SCALE GENOMIC DNA]</scope>
    <source>
        <strain evidence="1 2">MK1</strain>
    </source>
</reference>
<accession>A0ABY9MQD0</accession>
<proteinExistence type="predicted"/>
<evidence type="ECO:0008006" key="3">
    <source>
        <dbReference type="Google" id="ProtNLM"/>
    </source>
</evidence>
<dbReference type="Proteomes" id="UP001236657">
    <property type="component" value="Chromosome"/>
</dbReference>
<dbReference type="InterPro" id="IPR029044">
    <property type="entry name" value="Nucleotide-diphossugar_trans"/>
</dbReference>
<name>A0ABY9MQD0_9GAMM</name>
<dbReference type="EMBL" id="CP133218">
    <property type="protein sequence ID" value="WML90441.1"/>
    <property type="molecule type" value="Genomic_DNA"/>
</dbReference>
<dbReference type="SUPFAM" id="SSF53448">
    <property type="entry name" value="Nucleotide-diphospho-sugar transferases"/>
    <property type="match status" value="1"/>
</dbReference>
<dbReference type="RefSeq" id="WP_308894898.1">
    <property type="nucleotide sequence ID" value="NZ_CP133218.1"/>
</dbReference>
<gene>
    <name evidence="1" type="ORF">RCF98_15915</name>
</gene>
<sequence length="511" mass="57906">MSGVTDFYRFIISIPVADRPPHLRNCLESIYQLGERYAYRGGMTIVVAEDSREPPHIDAHKALVAEYCAKGLDVIHFDLPEQYQVLQSIPAAQRQQLGRVLTTQPAERFYRKGQAANRNLSYLKMLQLTEDKERTLYYLVDSDQLFLPELDYFHHINQIFQTNDIAMLTGKLVGDPPVSPAVMAANFLDDVTVFLHEIAGLAPQSDCQFHRDTPLPGDAAYHDMANMFGFKQQVDHFDYRCPLTGAHDHTACLATFAGRLQAFFFGEHLTRKTAFQPDSAVTALAPARTIYPGNYIVNFEGLKYIIPFGHLRLRMSGPTAGRLIQAEIGARFVSANLPMLHKRTTAEDEGFRPGVEQQHDAAMDISDEFERQFFGDLMLFSVVEWFKHYNLTQLADSERLQQVVDKVEADMLALYRAKHQAVNSRRCELETWVKAQQGWAGTPALYQITQFLRNIELNFGDEAKAWQQIQSESHRQGRKQQIVDALLHYCGERGVWAATISGGVDRAVCGL</sequence>
<evidence type="ECO:0000313" key="1">
    <source>
        <dbReference type="EMBL" id="WML90441.1"/>
    </source>
</evidence>
<keyword evidence="2" id="KW-1185">Reference proteome</keyword>
<evidence type="ECO:0000313" key="2">
    <source>
        <dbReference type="Proteomes" id="UP001236657"/>
    </source>
</evidence>
<organism evidence="1 2">
    <name type="scientific">Thiothrix lacustris</name>
    <dbReference type="NCBI Taxonomy" id="525917"/>
    <lineage>
        <taxon>Bacteria</taxon>
        <taxon>Pseudomonadati</taxon>
        <taxon>Pseudomonadota</taxon>
        <taxon>Gammaproteobacteria</taxon>
        <taxon>Thiotrichales</taxon>
        <taxon>Thiotrichaceae</taxon>
        <taxon>Thiothrix</taxon>
    </lineage>
</organism>